<gene>
    <name evidence="3" type="ORF">LUZ62_080923</name>
</gene>
<dbReference type="Pfam" id="PF03181">
    <property type="entry name" value="BURP"/>
    <property type="match status" value="1"/>
</dbReference>
<feature type="signal peptide" evidence="1">
    <location>
        <begin position="1"/>
        <end position="19"/>
    </location>
</feature>
<dbReference type="PROSITE" id="PS51277">
    <property type="entry name" value="BURP"/>
    <property type="match status" value="1"/>
</dbReference>
<dbReference type="EMBL" id="JAMFTS010000005">
    <property type="protein sequence ID" value="KAJ4746518.1"/>
    <property type="molecule type" value="Genomic_DNA"/>
</dbReference>
<dbReference type="Proteomes" id="UP001140206">
    <property type="component" value="Chromosome 5"/>
</dbReference>
<organism evidence="3 4">
    <name type="scientific">Rhynchospora pubera</name>
    <dbReference type="NCBI Taxonomy" id="906938"/>
    <lineage>
        <taxon>Eukaryota</taxon>
        <taxon>Viridiplantae</taxon>
        <taxon>Streptophyta</taxon>
        <taxon>Embryophyta</taxon>
        <taxon>Tracheophyta</taxon>
        <taxon>Spermatophyta</taxon>
        <taxon>Magnoliopsida</taxon>
        <taxon>Liliopsida</taxon>
        <taxon>Poales</taxon>
        <taxon>Cyperaceae</taxon>
        <taxon>Cyperoideae</taxon>
        <taxon>Rhynchosporeae</taxon>
        <taxon>Rhynchospora</taxon>
    </lineage>
</organism>
<proteinExistence type="predicted"/>
<reference evidence="3" key="1">
    <citation type="submission" date="2022-08" db="EMBL/GenBank/DDBJ databases">
        <authorList>
            <person name="Marques A."/>
        </authorList>
    </citation>
    <scope>NUCLEOTIDE SEQUENCE</scope>
    <source>
        <strain evidence="3">RhyPub2mFocal</strain>
        <tissue evidence="3">Leaves</tissue>
    </source>
</reference>
<dbReference type="AlphaFoldDB" id="A0AAV8BTL3"/>
<comment type="caution">
    <text evidence="3">The sequence shown here is derived from an EMBL/GenBank/DDBJ whole genome shotgun (WGS) entry which is preliminary data.</text>
</comment>
<keyword evidence="1" id="KW-0732">Signal</keyword>
<evidence type="ECO:0000313" key="4">
    <source>
        <dbReference type="Proteomes" id="UP001140206"/>
    </source>
</evidence>
<evidence type="ECO:0000256" key="1">
    <source>
        <dbReference type="SAM" id="SignalP"/>
    </source>
</evidence>
<evidence type="ECO:0000259" key="2">
    <source>
        <dbReference type="PROSITE" id="PS51277"/>
    </source>
</evidence>
<accession>A0AAV8BTL3</accession>
<keyword evidence="4" id="KW-1185">Reference proteome</keyword>
<dbReference type="PANTHER" id="PTHR31236">
    <property type="entry name" value="BURP DOMAIN PROTEIN USPL1-LIKE"/>
    <property type="match status" value="1"/>
</dbReference>
<evidence type="ECO:0000313" key="3">
    <source>
        <dbReference type="EMBL" id="KAJ4746518.1"/>
    </source>
</evidence>
<dbReference type="SMART" id="SM01045">
    <property type="entry name" value="BURP"/>
    <property type="match status" value="1"/>
</dbReference>
<dbReference type="PANTHER" id="PTHR31236:SF2">
    <property type="entry name" value="BURP DOMAIN PROTEIN RD22"/>
    <property type="match status" value="1"/>
</dbReference>
<feature type="domain" description="BURP" evidence="2">
    <location>
        <begin position="92"/>
        <end position="303"/>
    </location>
</feature>
<dbReference type="InterPro" id="IPR004873">
    <property type="entry name" value="BURP_dom"/>
</dbReference>
<name>A0AAV8BTL3_9POAL</name>
<sequence>MASLLNFFFIIMFFTFGHADNRIGAIWNDEWHAMLPNTPMPNVIKDLIKTDANGRMSASRFPVHFIVNGSYNELIFFLYQVDSKFVAGVHSLFLEKNMHPEMEIKGVSFAGTITGNTFIPRGEADSIPFSSTKLNQILDRLSVAPESEAAKHVEETLRLCEQASHLEGEIKFCATSLESMIDFVISVLGSGDNLKVIATTVIDGKEETEYKITAEAMEMPGDNVVICHPMPYPYTVFYCHEVKATKAYVVPLVGKLGSIVSAVAVCHKNTASLDPIIFKMLKARPGSPLCHFLHKDHLVWVPNNYLNPMLHGESS</sequence>
<dbReference type="InterPro" id="IPR044816">
    <property type="entry name" value="BURP"/>
</dbReference>
<protein>
    <submittedName>
        <fullName evidence="3">BURP domain protein</fullName>
    </submittedName>
</protein>
<feature type="chain" id="PRO_5043742669" evidence="1">
    <location>
        <begin position="20"/>
        <end position="315"/>
    </location>
</feature>